<dbReference type="EnsemblMetazoa" id="BGLB026189-RA">
    <property type="protein sequence ID" value="BGLB026189-PA"/>
    <property type="gene ID" value="BGLB026189"/>
</dbReference>
<dbReference type="GO" id="GO:0005525">
    <property type="term" value="F:GTP binding"/>
    <property type="evidence" value="ECO:0007669"/>
    <property type="project" value="UniProtKB-KW"/>
</dbReference>
<evidence type="ECO:0000256" key="2">
    <source>
        <dbReference type="ARBA" id="ARBA00022741"/>
    </source>
</evidence>
<dbReference type="InterPro" id="IPR006703">
    <property type="entry name" value="G_AIG1"/>
</dbReference>
<keyword evidence="3" id="KW-0342">GTP-binding</keyword>
<dbReference type="Pfam" id="PF04548">
    <property type="entry name" value="AIG1"/>
    <property type="match status" value="1"/>
</dbReference>
<dbReference type="SUPFAM" id="SSF52540">
    <property type="entry name" value="P-loop containing nucleoside triphosphate hydrolases"/>
    <property type="match status" value="1"/>
</dbReference>
<dbReference type="VEuPathDB" id="VectorBase:BGLAX_044470"/>
<accession>A0A2C9L262</accession>
<sequence length="332" mass="38359">RKRNTNLDFLVIGKSGNGKSALGNTILGRKVFSSRSSSLSVTEDIEVCVSEANGRRIKFVDGPGVSDNVMEENTKMFIDKMTFAISSNPEGFHAFLLVVKYGGRFTQEDTDVVIFLKKIFGESFIKDFCILVLTNGDFFQNENEEDRLSFKEWCDTRDGRFRELLDECGCRVVLFDNKTRDPEIQKSQLDRLFQMVDMLTFHGHLYKNENFNKAQVTRESLMIESKQQMIQVLNTEAYLLYQKVQQSLEIDEPSKLMELLSDLMERATLLHGSIVSQDNKTGALYDIVKKVQILRDGIQTKLTMTHTILRELEKYRNKLFEEDQFFEAEKIK</sequence>
<dbReference type="STRING" id="6526.A0A2C9L262"/>
<gene>
    <name evidence="5" type="primary">106076506</name>
</gene>
<dbReference type="VEuPathDB" id="VectorBase:BGLB026189"/>
<dbReference type="KEGG" id="bgt:106076506"/>
<dbReference type="InterPro" id="IPR027417">
    <property type="entry name" value="P-loop_NTPase"/>
</dbReference>
<dbReference type="PANTHER" id="PTHR10903:SF184">
    <property type="entry name" value="GTP-BINDING PROTEIN A"/>
    <property type="match status" value="1"/>
</dbReference>
<protein>
    <recommendedName>
        <fullName evidence="4">AIG1-type G domain-containing protein</fullName>
    </recommendedName>
</protein>
<dbReference type="PANTHER" id="PTHR10903">
    <property type="entry name" value="GTPASE, IMAP FAMILY MEMBER-RELATED"/>
    <property type="match status" value="1"/>
</dbReference>
<evidence type="ECO:0000256" key="1">
    <source>
        <dbReference type="ARBA" id="ARBA00008535"/>
    </source>
</evidence>
<evidence type="ECO:0000256" key="3">
    <source>
        <dbReference type="ARBA" id="ARBA00023134"/>
    </source>
</evidence>
<evidence type="ECO:0000259" key="4">
    <source>
        <dbReference type="PROSITE" id="PS51720"/>
    </source>
</evidence>
<evidence type="ECO:0000313" key="5">
    <source>
        <dbReference type="EnsemblMetazoa" id="BGLB026189-PA"/>
    </source>
</evidence>
<proteinExistence type="inferred from homology"/>
<dbReference type="AlphaFoldDB" id="A0A2C9L262"/>
<evidence type="ECO:0000313" key="6">
    <source>
        <dbReference type="Proteomes" id="UP000076420"/>
    </source>
</evidence>
<name>A0A2C9L262_BIOGL</name>
<dbReference type="InterPro" id="IPR045058">
    <property type="entry name" value="GIMA/IAN/Toc"/>
</dbReference>
<dbReference type="FunFam" id="3.40.50.300:FF:000840">
    <property type="entry name" value="Immune-associated nucleotide-binding protein 9"/>
    <property type="match status" value="1"/>
</dbReference>
<reference evidence="5" key="1">
    <citation type="submission" date="2020-05" db="UniProtKB">
        <authorList>
            <consortium name="EnsemblMetazoa"/>
        </authorList>
    </citation>
    <scope>IDENTIFICATION</scope>
    <source>
        <strain evidence="5">BB02</strain>
    </source>
</reference>
<organism evidence="5 6">
    <name type="scientific">Biomphalaria glabrata</name>
    <name type="common">Bloodfluke planorb</name>
    <name type="synonym">Freshwater snail</name>
    <dbReference type="NCBI Taxonomy" id="6526"/>
    <lineage>
        <taxon>Eukaryota</taxon>
        <taxon>Metazoa</taxon>
        <taxon>Spiralia</taxon>
        <taxon>Lophotrochozoa</taxon>
        <taxon>Mollusca</taxon>
        <taxon>Gastropoda</taxon>
        <taxon>Heterobranchia</taxon>
        <taxon>Euthyneura</taxon>
        <taxon>Panpulmonata</taxon>
        <taxon>Hygrophila</taxon>
        <taxon>Lymnaeoidea</taxon>
        <taxon>Planorbidae</taxon>
        <taxon>Biomphalaria</taxon>
    </lineage>
</organism>
<dbReference type="PROSITE" id="PS51720">
    <property type="entry name" value="G_AIG1"/>
    <property type="match status" value="1"/>
</dbReference>
<dbReference type="Gene3D" id="3.40.50.300">
    <property type="entry name" value="P-loop containing nucleotide triphosphate hydrolases"/>
    <property type="match status" value="1"/>
</dbReference>
<comment type="similarity">
    <text evidence="1">Belongs to the TRAFAC class TrmE-Era-EngA-EngB-Septin-like GTPase superfamily. AIG1/Toc34/Toc159-like paraseptin GTPase family. IAN subfamily.</text>
</comment>
<feature type="domain" description="AIG1-type G" evidence="4">
    <location>
        <begin position="4"/>
        <end position="215"/>
    </location>
</feature>
<dbReference type="Proteomes" id="UP000076420">
    <property type="component" value="Unassembled WGS sequence"/>
</dbReference>
<keyword evidence="2" id="KW-0547">Nucleotide-binding</keyword>